<dbReference type="InterPro" id="IPR016032">
    <property type="entry name" value="Sig_transdc_resp-reg_C-effctor"/>
</dbReference>
<dbReference type="PROSITE" id="PS50043">
    <property type="entry name" value="HTH_LUXR_2"/>
    <property type="match status" value="1"/>
</dbReference>
<dbReference type="PROSITE" id="PS00622">
    <property type="entry name" value="HTH_LUXR_1"/>
    <property type="match status" value="1"/>
</dbReference>
<proteinExistence type="predicted"/>
<dbReference type="CDD" id="cd06170">
    <property type="entry name" value="LuxR_C_like"/>
    <property type="match status" value="1"/>
</dbReference>
<keyword evidence="2" id="KW-0238">DNA-binding</keyword>
<evidence type="ECO:0000256" key="4">
    <source>
        <dbReference type="SAM" id="MobiDB-lite"/>
    </source>
</evidence>
<dbReference type="InterPro" id="IPR036388">
    <property type="entry name" value="WH-like_DNA-bd_sf"/>
</dbReference>
<evidence type="ECO:0000313" key="7">
    <source>
        <dbReference type="Proteomes" id="UP000440096"/>
    </source>
</evidence>
<dbReference type="Proteomes" id="UP000440096">
    <property type="component" value="Unassembled WGS sequence"/>
</dbReference>
<dbReference type="PANTHER" id="PTHR44688:SF16">
    <property type="entry name" value="DNA-BINDING TRANSCRIPTIONAL ACTIVATOR DEVR_DOSR"/>
    <property type="match status" value="1"/>
</dbReference>
<organism evidence="6 7">
    <name type="scientific">Amycolatopsis pithecellobii</name>
    <dbReference type="NCBI Taxonomy" id="664692"/>
    <lineage>
        <taxon>Bacteria</taxon>
        <taxon>Bacillati</taxon>
        <taxon>Actinomycetota</taxon>
        <taxon>Actinomycetes</taxon>
        <taxon>Pseudonocardiales</taxon>
        <taxon>Pseudonocardiaceae</taxon>
        <taxon>Amycolatopsis</taxon>
    </lineage>
</organism>
<keyword evidence="3" id="KW-0804">Transcription</keyword>
<dbReference type="AlphaFoldDB" id="A0A6N7ZCM3"/>
<accession>A0A6N7ZCM3</accession>
<reference evidence="6 7" key="1">
    <citation type="submission" date="2019-11" db="EMBL/GenBank/DDBJ databases">
        <title>Draft genome of Amycolatopsis RM579.</title>
        <authorList>
            <person name="Duangmal K."/>
            <person name="Mingma R."/>
        </authorList>
    </citation>
    <scope>NUCLEOTIDE SEQUENCE [LARGE SCALE GENOMIC DNA]</scope>
    <source>
        <strain evidence="6 7">RM579</strain>
    </source>
</reference>
<protein>
    <submittedName>
        <fullName evidence="6">Helix-turn-helix transcriptional regulator</fullName>
    </submittedName>
</protein>
<dbReference type="PANTHER" id="PTHR44688">
    <property type="entry name" value="DNA-BINDING TRANSCRIPTIONAL ACTIVATOR DEVR_DOSR"/>
    <property type="match status" value="1"/>
</dbReference>
<dbReference type="RefSeq" id="WP_154761480.1">
    <property type="nucleotide sequence ID" value="NZ_WMBA01000104.1"/>
</dbReference>
<feature type="domain" description="HTH luxR-type" evidence="5">
    <location>
        <begin position="162"/>
        <end position="227"/>
    </location>
</feature>
<name>A0A6N7ZCM3_9PSEU</name>
<feature type="region of interest" description="Disordered" evidence="4">
    <location>
        <begin position="1"/>
        <end position="20"/>
    </location>
</feature>
<evidence type="ECO:0000313" key="6">
    <source>
        <dbReference type="EMBL" id="MTD59445.1"/>
    </source>
</evidence>
<evidence type="ECO:0000259" key="5">
    <source>
        <dbReference type="PROSITE" id="PS50043"/>
    </source>
</evidence>
<dbReference type="OrthoDB" id="4309410at2"/>
<evidence type="ECO:0000256" key="1">
    <source>
        <dbReference type="ARBA" id="ARBA00023015"/>
    </source>
</evidence>
<evidence type="ECO:0000256" key="2">
    <source>
        <dbReference type="ARBA" id="ARBA00023125"/>
    </source>
</evidence>
<gene>
    <name evidence="6" type="ORF">GKO32_36500</name>
</gene>
<sequence>MSSRIAWAEGAGRDDGRPKLHAVTPRRAAIRVMVVAADHFVRTGIVAELRDKPSVQLIDPREDIEPEVVVAVADPGPELANLLSTGTGAKLVLVADEARPAELWTAVENGLAVLVPRADASTARLLQAITDAHAGRGDVPPDQLGSMLQGLSRLHHDVLAPRDLTLSGLSRREADVLRLLADGLDTAEIASRMTYSERTVKNILHNLLSRLGLRNRTHAVAHALREGMI</sequence>
<comment type="caution">
    <text evidence="6">The sequence shown here is derived from an EMBL/GenBank/DDBJ whole genome shotgun (WGS) entry which is preliminary data.</text>
</comment>
<dbReference type="Pfam" id="PF00196">
    <property type="entry name" value="GerE"/>
    <property type="match status" value="1"/>
</dbReference>
<dbReference type="SUPFAM" id="SSF46894">
    <property type="entry name" value="C-terminal effector domain of the bipartite response regulators"/>
    <property type="match status" value="1"/>
</dbReference>
<dbReference type="Gene3D" id="1.10.10.10">
    <property type="entry name" value="Winged helix-like DNA-binding domain superfamily/Winged helix DNA-binding domain"/>
    <property type="match status" value="1"/>
</dbReference>
<dbReference type="GO" id="GO:0003677">
    <property type="term" value="F:DNA binding"/>
    <property type="evidence" value="ECO:0007669"/>
    <property type="project" value="UniProtKB-KW"/>
</dbReference>
<dbReference type="GO" id="GO:0006355">
    <property type="term" value="P:regulation of DNA-templated transcription"/>
    <property type="evidence" value="ECO:0007669"/>
    <property type="project" value="InterPro"/>
</dbReference>
<keyword evidence="1" id="KW-0805">Transcription regulation</keyword>
<dbReference type="InterPro" id="IPR000792">
    <property type="entry name" value="Tscrpt_reg_LuxR_C"/>
</dbReference>
<evidence type="ECO:0000256" key="3">
    <source>
        <dbReference type="ARBA" id="ARBA00023163"/>
    </source>
</evidence>
<dbReference type="SMART" id="SM00421">
    <property type="entry name" value="HTH_LUXR"/>
    <property type="match status" value="1"/>
</dbReference>
<keyword evidence="7" id="KW-1185">Reference proteome</keyword>
<dbReference type="EMBL" id="WMBA01000104">
    <property type="protein sequence ID" value="MTD59445.1"/>
    <property type="molecule type" value="Genomic_DNA"/>
</dbReference>
<dbReference type="PRINTS" id="PR00038">
    <property type="entry name" value="HTHLUXR"/>
</dbReference>